<reference evidence="3" key="1">
    <citation type="submission" date="2022-08" db="EMBL/GenBank/DDBJ databases">
        <authorList>
            <person name="Kallberg Y."/>
            <person name="Tangrot J."/>
            <person name="Rosling A."/>
        </authorList>
    </citation>
    <scope>NUCLEOTIDE SEQUENCE</scope>
    <source>
        <strain evidence="3">Wild A</strain>
    </source>
</reference>
<dbReference type="InterPro" id="IPR025662">
    <property type="entry name" value="Sigma_54_int_dom_ATP-bd_1"/>
</dbReference>
<dbReference type="PROSITE" id="PS00675">
    <property type="entry name" value="SIGMA54_INTERACT_1"/>
    <property type="match status" value="1"/>
</dbReference>
<protein>
    <submittedName>
        <fullName evidence="3">19094_t:CDS:1</fullName>
    </submittedName>
</protein>
<evidence type="ECO:0000313" key="4">
    <source>
        <dbReference type="Proteomes" id="UP001153678"/>
    </source>
</evidence>
<keyword evidence="4" id="KW-1185">Reference proteome</keyword>
<comment type="caution">
    <text evidence="3">The sequence shown here is derived from an EMBL/GenBank/DDBJ whole genome shotgun (WGS) entry which is preliminary data.</text>
</comment>
<dbReference type="Gene3D" id="3.40.50.300">
    <property type="entry name" value="P-loop containing nucleotide triphosphate hydrolases"/>
    <property type="match status" value="1"/>
</dbReference>
<gene>
    <name evidence="3" type="ORF">FWILDA_LOCUS13363</name>
</gene>
<dbReference type="PANTHER" id="PTHR32046:SF11">
    <property type="entry name" value="IMMUNE-ASSOCIATED NUCLEOTIDE-BINDING PROTEIN 10-LIKE"/>
    <property type="match status" value="1"/>
</dbReference>
<accession>A0A9W4T2G2</accession>
<dbReference type="InterPro" id="IPR027417">
    <property type="entry name" value="P-loop_NTPase"/>
</dbReference>
<feature type="domain" description="DUF8206" evidence="2">
    <location>
        <begin position="332"/>
        <end position="411"/>
    </location>
</feature>
<proteinExistence type="predicted"/>
<evidence type="ECO:0000259" key="2">
    <source>
        <dbReference type="Pfam" id="PF26633"/>
    </source>
</evidence>
<evidence type="ECO:0000313" key="3">
    <source>
        <dbReference type="EMBL" id="CAI2188003.1"/>
    </source>
</evidence>
<evidence type="ECO:0000256" key="1">
    <source>
        <dbReference type="SAM" id="Coils"/>
    </source>
</evidence>
<dbReference type="Pfam" id="PF26633">
    <property type="entry name" value="DUF8206"/>
    <property type="match status" value="1"/>
</dbReference>
<dbReference type="OrthoDB" id="8954335at2759"/>
<dbReference type="SUPFAM" id="SSF52540">
    <property type="entry name" value="P-loop containing nucleoside triphosphate hydrolases"/>
    <property type="match status" value="1"/>
</dbReference>
<dbReference type="AlphaFoldDB" id="A0A9W4T2G2"/>
<dbReference type="Proteomes" id="UP001153678">
    <property type="component" value="Unassembled WGS sequence"/>
</dbReference>
<organism evidence="3 4">
    <name type="scientific">Funneliformis geosporum</name>
    <dbReference type="NCBI Taxonomy" id="1117311"/>
    <lineage>
        <taxon>Eukaryota</taxon>
        <taxon>Fungi</taxon>
        <taxon>Fungi incertae sedis</taxon>
        <taxon>Mucoromycota</taxon>
        <taxon>Glomeromycotina</taxon>
        <taxon>Glomeromycetes</taxon>
        <taxon>Glomerales</taxon>
        <taxon>Glomeraceae</taxon>
        <taxon>Funneliformis</taxon>
    </lineage>
</organism>
<dbReference type="EMBL" id="CAMKVN010004926">
    <property type="protein sequence ID" value="CAI2188003.1"/>
    <property type="molecule type" value="Genomic_DNA"/>
</dbReference>
<keyword evidence="1" id="KW-0175">Coiled coil</keyword>
<feature type="coiled-coil region" evidence="1">
    <location>
        <begin position="435"/>
        <end position="462"/>
    </location>
</feature>
<dbReference type="InterPro" id="IPR058519">
    <property type="entry name" value="DUF8206"/>
</dbReference>
<dbReference type="PANTHER" id="PTHR32046">
    <property type="entry name" value="G DOMAIN-CONTAINING PROTEIN"/>
    <property type="match status" value="1"/>
</dbReference>
<name>A0A9W4T2G2_9GLOM</name>
<sequence>MAIKKRKINILLLGETGVGKSTFINAFVNYLKFDTLNDAKIGILEVLIASKFSIMENNFDIKTIQIGDEDTNEKLDTVGMSATQGCKSYVFKVNNKFIRLIDTPGIGDTRGIDQDKKNFDNILKYIGYYKYLNGICILLKPNQSRLNVVFKFCIQELLSHLHKSAKDNIVFCFTNARGTFYRPGDTLPALKSQLNELKKSSGVEIKINKDTMYCFDNESFRFLSAIKGGISFTKDDEKSFAESWERSVNESFKLVSYLTSITPHKTNDTLSLNHARKIVLLLCEPLAKIGQNIHTNISLIRDQQIMIENSSQSIEQLEERLYIPHIDLVSKQLGHPRTVCTSSKCIDILNLGETNSKIVNHKTHCHPHCYLSNVEPNVLNNPALLECFVMSDEICRNCGCRWNNHMHVMIEHKEVIKKIVDKNVENQISEKKSDQEKKKAVIEDKQKRIDQLTKEQQEITDINVKFAQFLSQSAIAIFNNAYLDYLDHFIEQEKLKKCADPDNYDDKILKGIKTSKKEYMEKIEILKKAIAKKDPTVQPVSPEDVFNLEQRLYTLPINGQTLKNIKDEAERSVNNSFKYREKCYSFSGEGSFMTRVISVISFIRSFNPFNFL</sequence>